<dbReference type="Proteomes" id="UP001290861">
    <property type="component" value="Unassembled WGS sequence"/>
</dbReference>
<sequence length="735" mass="79953">MNKLTLAAAGLVAVSAANSALARRHYCKTGKLFQHVASFDVMAGNGSAVAEITDATKDGKQLVYTDGENKAIGFVNIANPAVPMGEGSVNVGGEPTSLVILDDLVLVGVNTSDDYASPSGKLVVIDRISHNILAERELGGQPDSLALSPDHRYAAIVIENERDEDLNDGFIPQNKTGALLIVDLVGEADDWNIRAADLSPVAAHAYAGPDLEPEYVDINTQNEAVVTFQENNHLAVIDLATGDILNEFSCGSVELSNVDTEEEGLIAFTDTITKRREPDAVTWIDHDSFATANEGDYEDENGEGGGSRGFTIFNQNGTVEYESAESFEHWLASAGHYNEDRSGNKGCEPEAVEFGTFEGRNFLFVGSERANAIGVYSISRNGRLTAEQLLPTGIGPEGLKVIEKRGLFVASTEKDEEEAGIPTMINIYQLRRGPAFYPTIQSVNDENGAPIPWVALSGLTADCWNPNRLYAVSDSFLSEGFIYTIKANTHPAQIVNRIPVTGASCGLDLEGISKGWDGSFWLASEGNADDLPNMILKVDRNGSVLNEILLPDFLEEHARKNGFEGIAVTGWPGREIVYVAIQRAWPNTGDIDKKHTKIGRYDVAKDEWSFVYYPLEAESDGGWIGLSELTHIAGNWFAVIERDKGWGPSTGLNAELKSVYAVRLSKNDFKPYTETLKTVRKYELADLQPALDASSIWTTEKLEGLAINRFGRIYVVSDNDGVDEAPGETLFLRIR</sequence>
<accession>A0ABU5MYW6</accession>
<dbReference type="PANTHER" id="PTHR46928">
    <property type="entry name" value="MESENCHYME-SPECIFIC CELL SURFACE GLYCOPROTEIN"/>
    <property type="match status" value="1"/>
</dbReference>
<evidence type="ECO:0000256" key="1">
    <source>
        <dbReference type="SAM" id="SignalP"/>
    </source>
</evidence>
<dbReference type="EMBL" id="JARVCO010000010">
    <property type="protein sequence ID" value="MDZ8119354.1"/>
    <property type="molecule type" value="Genomic_DNA"/>
</dbReference>
<dbReference type="RefSeq" id="WP_322609138.1">
    <property type="nucleotide sequence ID" value="NZ_JARVCO010000010.1"/>
</dbReference>
<protein>
    <submittedName>
        <fullName evidence="3">Esterase-like activity of phytase family protein</fullName>
    </submittedName>
</protein>
<evidence type="ECO:0000313" key="4">
    <source>
        <dbReference type="Proteomes" id="UP001290861"/>
    </source>
</evidence>
<feature type="domain" description="Phytase-like" evidence="2">
    <location>
        <begin position="452"/>
        <end position="720"/>
    </location>
</feature>
<dbReference type="Pfam" id="PF13449">
    <property type="entry name" value="Phytase-like"/>
    <property type="match status" value="1"/>
</dbReference>
<dbReference type="Gene3D" id="2.130.10.10">
    <property type="entry name" value="YVTN repeat-like/Quinoprotein amine dehydrogenase"/>
    <property type="match status" value="1"/>
</dbReference>
<dbReference type="PANTHER" id="PTHR46928:SF1">
    <property type="entry name" value="MESENCHYME-SPECIFIC CELL SURFACE GLYCOPROTEIN"/>
    <property type="match status" value="1"/>
</dbReference>
<proteinExistence type="predicted"/>
<name>A0ABU5MYW6_9BACT</name>
<dbReference type="SUPFAM" id="SSF75011">
    <property type="entry name" value="3-carboxy-cis,cis-mucoante lactonizing enzyme"/>
    <property type="match status" value="1"/>
</dbReference>
<comment type="caution">
    <text evidence="3">The sequence shown here is derived from an EMBL/GenBank/DDBJ whole genome shotgun (WGS) entry which is preliminary data.</text>
</comment>
<organism evidence="3 4">
    <name type="scientific">Pontiella agarivorans</name>
    <dbReference type="NCBI Taxonomy" id="3038953"/>
    <lineage>
        <taxon>Bacteria</taxon>
        <taxon>Pseudomonadati</taxon>
        <taxon>Kiritimatiellota</taxon>
        <taxon>Kiritimatiellia</taxon>
        <taxon>Kiritimatiellales</taxon>
        <taxon>Pontiellaceae</taxon>
        <taxon>Pontiella</taxon>
    </lineage>
</organism>
<keyword evidence="4" id="KW-1185">Reference proteome</keyword>
<dbReference type="SUPFAM" id="SSF101898">
    <property type="entry name" value="NHL repeat"/>
    <property type="match status" value="1"/>
</dbReference>
<keyword evidence="1" id="KW-0732">Signal</keyword>
<feature type="chain" id="PRO_5045529799" evidence="1">
    <location>
        <begin position="23"/>
        <end position="735"/>
    </location>
</feature>
<evidence type="ECO:0000313" key="3">
    <source>
        <dbReference type="EMBL" id="MDZ8119354.1"/>
    </source>
</evidence>
<evidence type="ECO:0000259" key="2">
    <source>
        <dbReference type="Pfam" id="PF13449"/>
    </source>
</evidence>
<reference evidence="3 4" key="1">
    <citation type="journal article" date="2024" name="Appl. Environ. Microbiol.">
        <title>Pontiella agarivorans sp. nov., a novel marine anaerobic bacterium capable of degrading macroalgal polysaccharides and fixing nitrogen.</title>
        <authorList>
            <person name="Liu N."/>
            <person name="Kivenson V."/>
            <person name="Peng X."/>
            <person name="Cui Z."/>
            <person name="Lankiewicz T.S."/>
            <person name="Gosselin K.M."/>
            <person name="English C.J."/>
            <person name="Blair E.M."/>
            <person name="O'Malley M.A."/>
            <person name="Valentine D.L."/>
        </authorList>
    </citation>
    <scope>NUCLEOTIDE SEQUENCE [LARGE SCALE GENOMIC DNA]</scope>
    <source>
        <strain evidence="3 4">NLcol2</strain>
    </source>
</reference>
<dbReference type="InterPro" id="IPR052956">
    <property type="entry name" value="Mesenchyme-surface_protein"/>
</dbReference>
<dbReference type="InterPro" id="IPR015943">
    <property type="entry name" value="WD40/YVTN_repeat-like_dom_sf"/>
</dbReference>
<gene>
    <name evidence="3" type="ORF">P9H32_12050</name>
</gene>
<dbReference type="InterPro" id="IPR027372">
    <property type="entry name" value="Phytase-like_dom"/>
</dbReference>
<feature type="signal peptide" evidence="1">
    <location>
        <begin position="1"/>
        <end position="22"/>
    </location>
</feature>